<dbReference type="SFLD" id="SFLDG00180">
    <property type="entry name" value="muconate_cycloisomerase"/>
    <property type="match status" value="1"/>
</dbReference>
<dbReference type="InterPro" id="IPR011766">
    <property type="entry name" value="TPP_enzyme_TPP-bd"/>
</dbReference>
<dbReference type="PANTHER" id="PTHR42916:SF1">
    <property type="entry name" value="PROTEIN PHYLLO, CHLOROPLASTIC"/>
    <property type="match status" value="1"/>
</dbReference>
<dbReference type="GO" id="GO:0070205">
    <property type="term" value="F:2-succinyl-6-hydroxy-2,4-cyclohexadiene-1-carboxylate synthase activity"/>
    <property type="evidence" value="ECO:0007669"/>
    <property type="project" value="InterPro"/>
</dbReference>
<dbReference type="InterPro" id="IPR000073">
    <property type="entry name" value="AB_hydrolase_1"/>
</dbReference>
<dbReference type="Pfam" id="PF13378">
    <property type="entry name" value="MR_MLE_C"/>
    <property type="match status" value="1"/>
</dbReference>
<protein>
    <submittedName>
        <fullName evidence="10">Protein PHYLLO, chloroplastic isoform X1</fullName>
    </submittedName>
</protein>
<evidence type="ECO:0000256" key="5">
    <source>
        <dbReference type="ARBA" id="ARBA00023052"/>
    </source>
</evidence>
<dbReference type="SFLD" id="SFLDS00001">
    <property type="entry name" value="Enolase"/>
    <property type="match status" value="1"/>
</dbReference>
<evidence type="ECO:0000256" key="6">
    <source>
        <dbReference type="ARBA" id="ARBA00023211"/>
    </source>
</evidence>
<dbReference type="Pfam" id="PF02776">
    <property type="entry name" value="TPP_enzyme_N"/>
    <property type="match status" value="1"/>
</dbReference>
<dbReference type="Gene3D" id="3.40.50.970">
    <property type="match status" value="2"/>
</dbReference>
<evidence type="ECO:0000313" key="9">
    <source>
        <dbReference type="Proteomes" id="UP000515124"/>
    </source>
</evidence>
<dbReference type="Pfam" id="PF02775">
    <property type="entry name" value="TPP_enzyme_C"/>
    <property type="match status" value="1"/>
</dbReference>
<dbReference type="SUPFAM" id="SSF53474">
    <property type="entry name" value="alpha/beta-Hydrolases"/>
    <property type="match status" value="1"/>
</dbReference>
<dbReference type="SUPFAM" id="SSF54826">
    <property type="entry name" value="Enolase N-terminal domain-like"/>
    <property type="match status" value="1"/>
</dbReference>
<dbReference type="InterPro" id="IPR032264">
    <property type="entry name" value="MenD_middle"/>
</dbReference>
<dbReference type="InterPro" id="IPR012001">
    <property type="entry name" value="Thiamin_PyroP_enz_TPP-bd_dom"/>
</dbReference>
<dbReference type="SFLD" id="SFLDF00009">
    <property type="entry name" value="o-succinylbenzoate_synthase"/>
    <property type="match status" value="1"/>
</dbReference>
<dbReference type="KEGG" id="pavi:110757742"/>
<dbReference type="Gene3D" id="3.20.20.120">
    <property type="entry name" value="Enolase-like C-terminal domain"/>
    <property type="match status" value="1"/>
</dbReference>
<accession>A0A6P5SNF9</accession>
<dbReference type="InterPro" id="IPR029035">
    <property type="entry name" value="DHS-like_NAD/FAD-binding_dom"/>
</dbReference>
<dbReference type="GO" id="GO:0046872">
    <property type="term" value="F:metal ion binding"/>
    <property type="evidence" value="ECO:0007669"/>
    <property type="project" value="UniProtKB-KW"/>
</dbReference>
<dbReference type="Proteomes" id="UP000515124">
    <property type="component" value="Unplaced"/>
</dbReference>
<dbReference type="SUPFAM" id="SSF52467">
    <property type="entry name" value="DHS-like NAD/FAD-binding domain"/>
    <property type="match status" value="1"/>
</dbReference>
<dbReference type="Gene3D" id="3.40.50.1220">
    <property type="entry name" value="TPP-binding domain"/>
    <property type="match status" value="1"/>
</dbReference>
<organism evidence="9 10">
    <name type="scientific">Prunus avium</name>
    <name type="common">Cherry</name>
    <name type="synonym">Cerasus avium</name>
    <dbReference type="NCBI Taxonomy" id="42229"/>
    <lineage>
        <taxon>Eukaryota</taxon>
        <taxon>Viridiplantae</taxon>
        <taxon>Streptophyta</taxon>
        <taxon>Embryophyta</taxon>
        <taxon>Tracheophyta</taxon>
        <taxon>Spermatophyta</taxon>
        <taxon>Magnoliopsida</taxon>
        <taxon>eudicotyledons</taxon>
        <taxon>Gunneridae</taxon>
        <taxon>Pentapetalae</taxon>
        <taxon>rosids</taxon>
        <taxon>fabids</taxon>
        <taxon>Rosales</taxon>
        <taxon>Rosaceae</taxon>
        <taxon>Amygdaloideae</taxon>
        <taxon>Amygdaleae</taxon>
        <taxon>Prunus</taxon>
    </lineage>
</organism>
<keyword evidence="5" id="KW-0786">Thiamine pyrophosphate</keyword>
<dbReference type="SUPFAM" id="SSF52518">
    <property type="entry name" value="Thiamin diphosphate-binding fold (THDP-binding)"/>
    <property type="match status" value="2"/>
</dbReference>
<dbReference type="Gene3D" id="3.30.390.10">
    <property type="entry name" value="Enolase-like, N-terminal domain"/>
    <property type="match status" value="1"/>
</dbReference>
<keyword evidence="6" id="KW-0464">Manganese</keyword>
<dbReference type="SUPFAM" id="SSF51604">
    <property type="entry name" value="Enolase C-terminal domain-like"/>
    <property type="match status" value="1"/>
</dbReference>
<dbReference type="NCBIfam" id="TIGR01927">
    <property type="entry name" value="menC_gam_Gplu"/>
    <property type="match status" value="1"/>
</dbReference>
<dbReference type="InterPro" id="IPR029017">
    <property type="entry name" value="Enolase-like_N"/>
</dbReference>
<keyword evidence="3" id="KW-0479">Metal-binding</keyword>
<dbReference type="Pfam" id="PF16582">
    <property type="entry name" value="TPP_enzyme_M_2"/>
    <property type="match status" value="1"/>
</dbReference>
<evidence type="ECO:0000313" key="10">
    <source>
        <dbReference type="RefSeq" id="XP_021815136.1"/>
    </source>
</evidence>
<dbReference type="InterPro" id="IPR022485">
    <property type="entry name" value="SHCHC_synthase_MenH"/>
</dbReference>
<evidence type="ECO:0000256" key="3">
    <source>
        <dbReference type="ARBA" id="ARBA00022723"/>
    </source>
</evidence>
<name>A0A6P5SNF9_PRUAV</name>
<proteinExistence type="inferred from homology"/>
<evidence type="ECO:0000259" key="8">
    <source>
        <dbReference type="SMART" id="SM00922"/>
    </source>
</evidence>
<keyword evidence="1" id="KW-0474">Menaquinone biosynthesis</keyword>
<dbReference type="InterPro" id="IPR036849">
    <property type="entry name" value="Enolase-like_C_sf"/>
</dbReference>
<dbReference type="Pfam" id="PF00561">
    <property type="entry name" value="Abhydrolase_1"/>
    <property type="match status" value="1"/>
</dbReference>
<dbReference type="InterPro" id="IPR029061">
    <property type="entry name" value="THDP-binding"/>
</dbReference>
<dbReference type="PROSITE" id="PS00909">
    <property type="entry name" value="MR_MLE_2"/>
    <property type="match status" value="1"/>
</dbReference>
<dbReference type="Gene3D" id="3.40.50.1820">
    <property type="entry name" value="alpha/beta hydrolase"/>
    <property type="match status" value="1"/>
</dbReference>
<sequence length="1757" mass="193883">MLLLTNSLSFLPYKRSFFLPDALPSLPPPPPFPFLNPNSRHFRLPPNPNSNVVRGVRFDGPVVEIGQVSQTEDGDLVIETCVTRTLTPALTLEQGLQKINEVVEEFKLNPPSTPSGFHRFQVAVPPSAKALNWFCSQPESSSVYPLFFISKDTENPSLKSLYVNETRGVFGIGAAVYYTPSSFSSSSSRIKRYLSNESTSVIAYGFMDNNYDQESSFMKHEAGSYYFFVPQIELHEYEGTSILAATIAWSDSSLCTFEDAIHSYELCFNQASSHIWPTAKSNHTMNIRCTLRKLNLEEDGTIPMVYMNALSSRRKYVVADIMALKEAPSSCQFCIRLSPTIAVASNMGTNLGEYCSGFVSLSTQLDQAHKMCYSAQDCANINTVWASLIIEECCRLGLTYFCVAPGSRSSPLAVAASTHPLITCIVCFDERSLAFHAVGYARGSHKPAVVITSSGTAVSNLLPAVVEASQDFVPLLLLTADRPAELQDAGANQAINQVNHFGSFVRFFFSLPAPTDHIPARMVLTTLDSAVHWATSSPCGPVHINCPFREPLENSPSKWMLSCLKGLDFWMSSAEPFTKYIQVQRVHAYDDCCGQMSEIMNVIKGTKKGLLLIGAIHSEDEMWAVLLLAKHLQWPVVADILSGLRLRKLLTAFPEIEDDLLFVDHLDHALLSDSVRSGINLDVIIQIGSRITSKRVAKMLEDCFPCSYVMVDKHPFRQDPSHIVTHRIQSSIVEFADYVCKAGFPHMSNEWSAYLRMLNAMVARELSFQIYARDSLTEPQVAHVVSEALSAESALFIGNSMAIRDANMYGRGWSGCSDRIADLTSKSELPCHMIRVAGNRGASGIDGLLSTAVGFAVGCNKQVLCVIGDVSFLHDTNGLAIVNQRTLRKPMTIVVINNHGGAIFSLLPLADRVEPRILNQYFHTSHNVSIRELCAAHGVMHLHVKTKLELEDTLFTSQHEEVDRVIEVESCIDANATFHSTLRKFACQAADHAMSLSLRLSVEDSTEDGALLYRVHRMEYSSFSIPLCAPPTMISVDDNETGFYREGFILTLYLEDGSVGFGEVSPLDIHRESLLDVEEQLRFLIHMMTGAQISCFLPLLKGSFSCWIWTNLGILPCTLLPSVRCGLEMAILNALATRQGSNLLGILHPRKAEGGISENSSTVQICALVDSKGTPTQVADVVAALVEEGFTAVKLKVARHGSPLHDAAVIQEIRKKVGYQIEVRADANRNWTYKEAIQFGSLVKDCDLQYIEEPVHNEGDIIKFCEESGLPVALDETIDSIREHPLHTLVKYTHPGIVAIVIKPSVIGGFENAAIIAQWAQQHRKMAVISAVFESGLGLSAYIQFSCYLNQKNSEICEMMNYALAPSIAHGLGTYRWLKEDVTTTPLKISCNPDSGSVEASVADADQVLQKFQINRNIIHGTFTGEQVCVYQLPVDSKDFSCSIKVHEIGQRYDDNVFIFLHGFLGTGEDWIAIMKAISGCARCIAIDLPGHGGTKIQNHGDNGATQDSGLSIEVVADLLCELIKHITPGKVTIVGYSMGARIALYMALRLTDKVKGAVVISGSPGLKNEVERKVRRAKDDSRARFLIAHGLELFLDNWYSGELWNSLRVHPRFRQIVGSRLLHEDVQSLAKVLSALSIGRQLPLWEDLKHCNTPLLLIVGEKDRKFNTIAKDMCHEIGGGTVTGDGPPNDNSEIVEIPDCGHAAHLENPLAVISTLRRFLTRINSLNPKPSPCNQHIEAVFDKSKLIKPEVHLEML</sequence>
<reference evidence="10" key="1">
    <citation type="submission" date="2025-08" db="UniProtKB">
        <authorList>
            <consortium name="RefSeq"/>
        </authorList>
    </citation>
    <scope>IDENTIFICATION</scope>
</reference>
<dbReference type="HAMAP" id="MF_01660">
    <property type="entry name" value="MenH"/>
    <property type="match status" value="1"/>
</dbReference>
<evidence type="ECO:0000256" key="2">
    <source>
        <dbReference type="ARBA" id="ARBA00022679"/>
    </source>
</evidence>
<keyword evidence="9" id="KW-1185">Reference proteome</keyword>
<dbReference type="GO" id="GO:0009063">
    <property type="term" value="P:amino acid catabolic process"/>
    <property type="evidence" value="ECO:0007669"/>
    <property type="project" value="InterPro"/>
</dbReference>
<dbReference type="HAMAP" id="MF_01659">
    <property type="entry name" value="MenD"/>
    <property type="match status" value="1"/>
</dbReference>
<evidence type="ECO:0000256" key="4">
    <source>
        <dbReference type="ARBA" id="ARBA00022842"/>
    </source>
</evidence>
<gene>
    <name evidence="10" type="primary">LOC110757742</name>
</gene>
<dbReference type="CDD" id="cd02009">
    <property type="entry name" value="TPP_SHCHC_synthase"/>
    <property type="match status" value="1"/>
</dbReference>
<feature type="domain" description="Mandelate racemase/muconate lactonizing enzyme C-terminal" evidence="8">
    <location>
        <begin position="1175"/>
        <end position="1271"/>
    </location>
</feature>
<dbReference type="InterPro" id="IPR004433">
    <property type="entry name" value="MenaQ_synth_MenD"/>
</dbReference>
<dbReference type="CDD" id="cd07037">
    <property type="entry name" value="TPP_PYR_MenD"/>
    <property type="match status" value="1"/>
</dbReference>
<dbReference type="GeneID" id="110757742"/>
<dbReference type="PANTHER" id="PTHR42916">
    <property type="entry name" value="2-SUCCINYL-5-ENOLPYRUVYL-6-HYDROXY-3-CYCLOHEXENE-1-CARBOXYLATE SYNTHASE"/>
    <property type="match status" value="1"/>
</dbReference>
<evidence type="ECO:0000256" key="7">
    <source>
        <dbReference type="ARBA" id="ARBA00023239"/>
    </source>
</evidence>
<keyword evidence="4" id="KW-0460">Magnesium</keyword>
<dbReference type="NCBIfam" id="TIGR00173">
    <property type="entry name" value="menD"/>
    <property type="match status" value="1"/>
</dbReference>
<dbReference type="InterPro" id="IPR029065">
    <property type="entry name" value="Enolase_C-like"/>
</dbReference>
<evidence type="ECO:0000256" key="1">
    <source>
        <dbReference type="ARBA" id="ARBA00022428"/>
    </source>
</evidence>
<keyword evidence="7" id="KW-0456">Lyase</keyword>
<dbReference type="GO" id="GO:0030976">
    <property type="term" value="F:thiamine pyrophosphate binding"/>
    <property type="evidence" value="ECO:0007669"/>
    <property type="project" value="InterPro"/>
</dbReference>
<keyword evidence="2" id="KW-0808">Transferase</keyword>
<dbReference type="InterPro" id="IPR018110">
    <property type="entry name" value="Mandel_Rmase/mucon_lact_enz_CS"/>
</dbReference>
<dbReference type="SMART" id="SM00922">
    <property type="entry name" value="MR_MLE"/>
    <property type="match status" value="1"/>
</dbReference>
<dbReference type="InterPro" id="IPR013342">
    <property type="entry name" value="Mandelate_racemase_C"/>
</dbReference>
<dbReference type="GO" id="GO:0009234">
    <property type="term" value="P:menaquinone biosynthetic process"/>
    <property type="evidence" value="ECO:0007669"/>
    <property type="project" value="UniProtKB-KW"/>
</dbReference>
<dbReference type="InterPro" id="IPR029058">
    <property type="entry name" value="AB_hydrolase_fold"/>
</dbReference>
<dbReference type="RefSeq" id="XP_021815136.1">
    <property type="nucleotide sequence ID" value="XM_021959444.1"/>
</dbReference>
<dbReference type="GO" id="GO:0070204">
    <property type="term" value="F:2-succinyl-5-enolpyruvyl-6-hydroxy-3-cyclohexene-1-carboxylic-acid synthase activity"/>
    <property type="evidence" value="ECO:0007669"/>
    <property type="project" value="InterPro"/>
</dbReference>